<protein>
    <recommendedName>
        <fullName evidence="4">Protein-S-isoprenylcysteine O-methyltransferase</fullName>
    </recommendedName>
</protein>
<dbReference type="Proteomes" id="UP000027265">
    <property type="component" value="Unassembled WGS sequence"/>
</dbReference>
<dbReference type="Gene3D" id="1.20.120.1630">
    <property type="match status" value="1"/>
</dbReference>
<keyword evidence="1" id="KW-1133">Transmembrane helix</keyword>
<keyword evidence="3" id="KW-1185">Reference proteome</keyword>
<name>A0A067P781_9AGAM</name>
<evidence type="ECO:0008006" key="4">
    <source>
        <dbReference type="Google" id="ProtNLM"/>
    </source>
</evidence>
<keyword evidence="1" id="KW-0812">Transmembrane</keyword>
<evidence type="ECO:0000313" key="3">
    <source>
        <dbReference type="Proteomes" id="UP000027265"/>
    </source>
</evidence>
<dbReference type="EMBL" id="KL197756">
    <property type="protein sequence ID" value="KDQ50763.1"/>
    <property type="molecule type" value="Genomic_DNA"/>
</dbReference>
<proteinExistence type="predicted"/>
<dbReference type="AlphaFoldDB" id="A0A067P781"/>
<keyword evidence="1" id="KW-0472">Membrane</keyword>
<accession>A0A067P781</accession>
<feature type="transmembrane region" description="Helical" evidence="1">
    <location>
        <begin position="30"/>
        <end position="51"/>
    </location>
</feature>
<evidence type="ECO:0000256" key="1">
    <source>
        <dbReference type="SAM" id="Phobius"/>
    </source>
</evidence>
<dbReference type="HOGENOM" id="CLU_065200_6_2_1"/>
<organism evidence="2 3">
    <name type="scientific">Jaapia argillacea MUCL 33604</name>
    <dbReference type="NCBI Taxonomy" id="933084"/>
    <lineage>
        <taxon>Eukaryota</taxon>
        <taxon>Fungi</taxon>
        <taxon>Dikarya</taxon>
        <taxon>Basidiomycota</taxon>
        <taxon>Agaricomycotina</taxon>
        <taxon>Agaricomycetes</taxon>
        <taxon>Agaricomycetidae</taxon>
        <taxon>Jaapiales</taxon>
        <taxon>Jaapiaceae</taxon>
        <taxon>Jaapia</taxon>
    </lineage>
</organism>
<sequence>MYSMGAYLTLLSRGSLIREIGVLDNSLGRVIVAAFVVFSGLLHSLSVRRAVLEDVLLKKRFGEEWEGWAKSVRYRIFPGVF</sequence>
<reference evidence="3" key="1">
    <citation type="journal article" date="2014" name="Proc. Natl. Acad. Sci. U.S.A.">
        <title>Extensive sampling of basidiomycete genomes demonstrates inadequacy of the white-rot/brown-rot paradigm for wood decay fungi.</title>
        <authorList>
            <person name="Riley R."/>
            <person name="Salamov A.A."/>
            <person name="Brown D.W."/>
            <person name="Nagy L.G."/>
            <person name="Floudas D."/>
            <person name="Held B.W."/>
            <person name="Levasseur A."/>
            <person name="Lombard V."/>
            <person name="Morin E."/>
            <person name="Otillar R."/>
            <person name="Lindquist E.A."/>
            <person name="Sun H."/>
            <person name="LaButti K.M."/>
            <person name="Schmutz J."/>
            <person name="Jabbour D."/>
            <person name="Luo H."/>
            <person name="Baker S.E."/>
            <person name="Pisabarro A.G."/>
            <person name="Walton J.D."/>
            <person name="Blanchette R.A."/>
            <person name="Henrissat B."/>
            <person name="Martin F."/>
            <person name="Cullen D."/>
            <person name="Hibbett D.S."/>
            <person name="Grigoriev I.V."/>
        </authorList>
    </citation>
    <scope>NUCLEOTIDE SEQUENCE [LARGE SCALE GENOMIC DNA]</scope>
    <source>
        <strain evidence="3">MUCL 33604</strain>
    </source>
</reference>
<dbReference type="InParanoid" id="A0A067P781"/>
<evidence type="ECO:0000313" key="2">
    <source>
        <dbReference type="EMBL" id="KDQ50763.1"/>
    </source>
</evidence>
<gene>
    <name evidence="2" type="ORF">JAAARDRAFT_185973</name>
</gene>
<dbReference type="OrthoDB" id="422086at2759"/>